<keyword evidence="14 18" id="KW-0520">NAD</keyword>
<evidence type="ECO:0000256" key="14">
    <source>
        <dbReference type="ARBA" id="ARBA00023027"/>
    </source>
</evidence>
<name>A0ABT8T5N8_9BACT</name>
<dbReference type="PIRSF" id="PIRSF001455">
    <property type="entry name" value="DHQ_synth"/>
    <property type="match status" value="1"/>
</dbReference>
<dbReference type="InterPro" id="IPR030963">
    <property type="entry name" value="DHQ_synth_fam"/>
</dbReference>
<evidence type="ECO:0000256" key="12">
    <source>
        <dbReference type="ARBA" id="ARBA00022741"/>
    </source>
</evidence>
<comment type="cofactor">
    <cofactor evidence="2 18">
        <name>NAD(+)</name>
        <dbReference type="ChEBI" id="CHEBI:57540"/>
    </cofactor>
</comment>
<feature type="binding site" evidence="18">
    <location>
        <position position="141"/>
    </location>
    <ligand>
        <name>NAD(+)</name>
        <dbReference type="ChEBI" id="CHEBI:57540"/>
    </ligand>
</feature>
<keyword evidence="12 18" id="KW-0547">Nucleotide-binding</keyword>
<dbReference type="CDD" id="cd08195">
    <property type="entry name" value="DHQS"/>
    <property type="match status" value="1"/>
</dbReference>
<reference evidence="21 22" key="1">
    <citation type="submission" date="2023-06" db="EMBL/GenBank/DDBJ databases">
        <title>Campylobacter magnum sp. nov., isolated from cecal contents of domestic pigs (Sus scrofa domesticus).</title>
        <authorList>
            <person name="Papic B."/>
            <person name="Gruntar I."/>
        </authorList>
    </citation>
    <scope>NUCLEOTIDE SEQUENCE [LARGE SCALE GENOMIC DNA]</scope>
    <source>
        <strain evidence="22">34484-21</strain>
    </source>
</reference>
<keyword evidence="11 18" id="KW-0479">Metal-binding</keyword>
<comment type="catalytic activity">
    <reaction evidence="1 18">
        <text>7-phospho-2-dehydro-3-deoxy-D-arabino-heptonate = 3-dehydroquinate + phosphate</text>
        <dbReference type="Rhea" id="RHEA:21968"/>
        <dbReference type="ChEBI" id="CHEBI:32364"/>
        <dbReference type="ChEBI" id="CHEBI:43474"/>
        <dbReference type="ChEBI" id="CHEBI:58394"/>
        <dbReference type="EC" id="4.2.3.4"/>
    </reaction>
</comment>
<dbReference type="NCBIfam" id="TIGR01357">
    <property type="entry name" value="aroB"/>
    <property type="match status" value="1"/>
</dbReference>
<comment type="function">
    <text evidence="3 18">Catalyzes the conversion of 3-deoxy-D-arabino-heptulosonate 7-phosphate (DAHP) to dehydroquinate (DHQ).</text>
</comment>
<feature type="binding site" evidence="18">
    <location>
        <position position="246"/>
    </location>
    <ligand>
        <name>Zn(2+)</name>
        <dbReference type="ChEBI" id="CHEBI:29105"/>
    </ligand>
</feature>
<keyword evidence="10 18" id="KW-0028">Amino-acid biosynthesis</keyword>
<dbReference type="PANTHER" id="PTHR43622:SF7">
    <property type="entry name" value="3-DEHYDROQUINATE SYNTHASE, CHLOROPLASTIC"/>
    <property type="match status" value="1"/>
</dbReference>
<comment type="subcellular location">
    <subcellularLocation>
        <location evidence="4 18">Cytoplasm</location>
    </subcellularLocation>
</comment>
<dbReference type="Pfam" id="PF01761">
    <property type="entry name" value="DHQ_synthase"/>
    <property type="match status" value="1"/>
</dbReference>
<feature type="binding site" evidence="18">
    <location>
        <position position="132"/>
    </location>
    <ligand>
        <name>NAD(+)</name>
        <dbReference type="ChEBI" id="CHEBI:57540"/>
    </ligand>
</feature>
<evidence type="ECO:0000313" key="21">
    <source>
        <dbReference type="EMBL" id="MDO2408711.1"/>
    </source>
</evidence>
<feature type="binding site" evidence="18">
    <location>
        <begin position="119"/>
        <end position="120"/>
    </location>
    <ligand>
        <name>NAD(+)</name>
        <dbReference type="ChEBI" id="CHEBI:57540"/>
    </ligand>
</feature>
<dbReference type="EC" id="4.2.3.4" evidence="7 18"/>
<accession>A0ABT8T5N8</accession>
<evidence type="ECO:0000256" key="17">
    <source>
        <dbReference type="ARBA" id="ARBA00023285"/>
    </source>
</evidence>
<protein>
    <recommendedName>
        <fullName evidence="8 18">3-dehydroquinate synthase</fullName>
        <shortName evidence="18">DHQS</shortName>
        <ecNumber evidence="7 18">4.2.3.4</ecNumber>
    </recommendedName>
</protein>
<gene>
    <name evidence="18 21" type="primary">aroB</name>
    <name evidence="21" type="ORF">Q2362_01175</name>
</gene>
<feature type="binding site" evidence="18">
    <location>
        <begin position="95"/>
        <end position="99"/>
    </location>
    <ligand>
        <name>NAD(+)</name>
        <dbReference type="ChEBI" id="CHEBI:57540"/>
    </ligand>
</feature>
<evidence type="ECO:0000256" key="3">
    <source>
        <dbReference type="ARBA" id="ARBA00003485"/>
    </source>
</evidence>
<comment type="pathway">
    <text evidence="5 18">Metabolic intermediate biosynthesis; chorismate biosynthesis; chorismate from D-erythrose 4-phosphate and phosphoenolpyruvate: step 2/7.</text>
</comment>
<dbReference type="Gene3D" id="1.20.1090.10">
    <property type="entry name" value="Dehydroquinate synthase-like - alpha domain"/>
    <property type="match status" value="1"/>
</dbReference>
<evidence type="ECO:0000256" key="1">
    <source>
        <dbReference type="ARBA" id="ARBA00001393"/>
    </source>
</evidence>
<keyword evidence="9 18" id="KW-0963">Cytoplasm</keyword>
<organism evidence="21 22">
    <name type="scientific">Campylobacter magnus</name>
    <dbReference type="NCBI Taxonomy" id="3026462"/>
    <lineage>
        <taxon>Bacteria</taxon>
        <taxon>Pseudomonadati</taxon>
        <taxon>Campylobacterota</taxon>
        <taxon>Epsilonproteobacteria</taxon>
        <taxon>Campylobacterales</taxon>
        <taxon>Campylobacteraceae</taxon>
        <taxon>Campylobacter</taxon>
    </lineage>
</organism>
<evidence type="ECO:0000256" key="15">
    <source>
        <dbReference type="ARBA" id="ARBA00023141"/>
    </source>
</evidence>
<dbReference type="InterPro" id="IPR016037">
    <property type="entry name" value="DHQ_synth_AroB"/>
</dbReference>
<evidence type="ECO:0000256" key="8">
    <source>
        <dbReference type="ARBA" id="ARBA00017684"/>
    </source>
</evidence>
<evidence type="ECO:0000256" key="13">
    <source>
        <dbReference type="ARBA" id="ARBA00022833"/>
    </source>
</evidence>
<feature type="binding site" evidence="18">
    <location>
        <begin position="159"/>
        <end position="162"/>
    </location>
    <ligand>
        <name>NAD(+)</name>
        <dbReference type="ChEBI" id="CHEBI:57540"/>
    </ligand>
</feature>
<dbReference type="PANTHER" id="PTHR43622">
    <property type="entry name" value="3-DEHYDROQUINATE SYNTHASE"/>
    <property type="match status" value="1"/>
</dbReference>
<dbReference type="InterPro" id="IPR050071">
    <property type="entry name" value="Dehydroquinate_synthase"/>
</dbReference>
<keyword evidence="16 18" id="KW-0456">Lyase</keyword>
<keyword evidence="22" id="KW-1185">Reference proteome</keyword>
<evidence type="ECO:0000313" key="22">
    <source>
        <dbReference type="Proteomes" id="UP001171111"/>
    </source>
</evidence>
<dbReference type="GO" id="GO:0003856">
    <property type="term" value="F:3-dehydroquinate synthase activity"/>
    <property type="evidence" value="ECO:0007669"/>
    <property type="project" value="UniProtKB-EC"/>
</dbReference>
<comment type="cofactor">
    <cofactor evidence="18">
        <name>Co(2+)</name>
        <dbReference type="ChEBI" id="CHEBI:48828"/>
    </cofactor>
    <cofactor evidence="18">
        <name>Zn(2+)</name>
        <dbReference type="ChEBI" id="CHEBI:29105"/>
    </cofactor>
    <text evidence="18">Binds 1 divalent metal cation per subunit. Can use either Co(2+) or Zn(2+).</text>
</comment>
<dbReference type="Proteomes" id="UP001171111">
    <property type="component" value="Unassembled WGS sequence"/>
</dbReference>
<feature type="domain" description="3-dehydroquinate synthase N-terminal" evidence="19">
    <location>
        <begin position="57"/>
        <end position="169"/>
    </location>
</feature>
<dbReference type="HAMAP" id="MF_00110">
    <property type="entry name" value="DHQ_synthase"/>
    <property type="match status" value="1"/>
</dbReference>
<evidence type="ECO:0000256" key="11">
    <source>
        <dbReference type="ARBA" id="ARBA00022723"/>
    </source>
</evidence>
<evidence type="ECO:0000256" key="16">
    <source>
        <dbReference type="ARBA" id="ARBA00023239"/>
    </source>
</evidence>
<comment type="similarity">
    <text evidence="6 18">Belongs to the sugar phosphate cyclases superfamily. Dehydroquinate synthase family.</text>
</comment>
<feature type="binding site" evidence="18">
    <location>
        <position position="174"/>
    </location>
    <ligand>
        <name>Zn(2+)</name>
        <dbReference type="ChEBI" id="CHEBI:29105"/>
    </ligand>
</feature>
<comment type="caution">
    <text evidence="21">The sequence shown here is derived from an EMBL/GenBank/DDBJ whole genome shotgun (WGS) entry which is preliminary data.</text>
</comment>
<evidence type="ECO:0000259" key="19">
    <source>
        <dbReference type="Pfam" id="PF01761"/>
    </source>
</evidence>
<keyword evidence="13 18" id="KW-0862">Zinc</keyword>
<dbReference type="RefSeq" id="WP_302243454.1">
    <property type="nucleotide sequence ID" value="NZ_JAULJQ010000001.1"/>
</dbReference>
<evidence type="ECO:0000256" key="5">
    <source>
        <dbReference type="ARBA" id="ARBA00004661"/>
    </source>
</evidence>
<evidence type="ECO:0000256" key="6">
    <source>
        <dbReference type="ARBA" id="ARBA00005412"/>
    </source>
</evidence>
<evidence type="ECO:0000256" key="4">
    <source>
        <dbReference type="ARBA" id="ARBA00004496"/>
    </source>
</evidence>
<evidence type="ECO:0000256" key="10">
    <source>
        <dbReference type="ARBA" id="ARBA00022605"/>
    </source>
</evidence>
<dbReference type="Gene3D" id="3.40.50.1970">
    <property type="match status" value="1"/>
</dbReference>
<dbReference type="Pfam" id="PF24621">
    <property type="entry name" value="DHQS_C"/>
    <property type="match status" value="1"/>
</dbReference>
<keyword evidence="17 18" id="KW-0170">Cobalt</keyword>
<dbReference type="InterPro" id="IPR030960">
    <property type="entry name" value="DHQS/DOIS_N"/>
</dbReference>
<dbReference type="SUPFAM" id="SSF56796">
    <property type="entry name" value="Dehydroquinate synthase-like"/>
    <property type="match status" value="1"/>
</dbReference>
<feature type="binding site" evidence="18">
    <location>
        <position position="229"/>
    </location>
    <ligand>
        <name>Zn(2+)</name>
        <dbReference type="ChEBI" id="CHEBI:29105"/>
    </ligand>
</feature>
<dbReference type="InterPro" id="IPR056179">
    <property type="entry name" value="DHQS_C"/>
</dbReference>
<evidence type="ECO:0000256" key="7">
    <source>
        <dbReference type="ARBA" id="ARBA00013031"/>
    </source>
</evidence>
<proteinExistence type="inferred from homology"/>
<sequence length="342" mass="36825">MKEIKLDLGNSSYSVFIGSLGELNFAGKVAVVTNPKVAGLHFKTLLSKIKAPEVYAISVPDGEEYKNLSNVESILEQCFISRLDRKSTIISFGGGVISDMAGFAASIYERGIGYVGVPTTLLAAVDASVGGKTGVNNKFGKNLIGSFYQPSAVYIDTSFLATLDSREIAAGMAEAIKMAVMFDEGFFNELAKKSLSYDEIIAKCVSLKADVVSQDEKEAGLRAVLNYGHTFAHVIECEGGYSTHLHGEAVAIGMVMANTLACELGLLSADEAQKIKNALEAYNLPTSYKIKDTNAFYEAFFHDKKSMDGNIKFILTNGKIGSHIIKGDISKDIVIKVLSKFC</sequence>
<feature type="domain" description="3-dehydroquinate synthase C-terminal" evidence="20">
    <location>
        <begin position="171"/>
        <end position="306"/>
    </location>
</feature>
<feature type="binding site" evidence="18">
    <location>
        <begin position="61"/>
        <end position="66"/>
    </location>
    <ligand>
        <name>NAD(+)</name>
        <dbReference type="ChEBI" id="CHEBI:57540"/>
    </ligand>
</feature>
<evidence type="ECO:0000259" key="20">
    <source>
        <dbReference type="Pfam" id="PF24621"/>
    </source>
</evidence>
<evidence type="ECO:0000256" key="9">
    <source>
        <dbReference type="ARBA" id="ARBA00022490"/>
    </source>
</evidence>
<evidence type="ECO:0000256" key="18">
    <source>
        <dbReference type="HAMAP-Rule" id="MF_00110"/>
    </source>
</evidence>
<evidence type="ECO:0000256" key="2">
    <source>
        <dbReference type="ARBA" id="ARBA00001911"/>
    </source>
</evidence>
<keyword evidence="15 18" id="KW-0057">Aromatic amino acid biosynthesis</keyword>
<dbReference type="EMBL" id="JAULJQ010000001">
    <property type="protein sequence ID" value="MDO2408711.1"/>
    <property type="molecule type" value="Genomic_DNA"/>
</dbReference>